<proteinExistence type="predicted"/>
<name>A0A317EHL0_9SPHI</name>
<gene>
    <name evidence="2" type="ORF">DHW03_15210</name>
</gene>
<evidence type="ECO:0000313" key="2">
    <source>
        <dbReference type="EMBL" id="PWS26142.1"/>
    </source>
</evidence>
<dbReference type="RefSeq" id="WP_109926707.1">
    <property type="nucleotide sequence ID" value="NZ_QGNZ01000004.1"/>
</dbReference>
<dbReference type="Proteomes" id="UP000245379">
    <property type="component" value="Unassembled WGS sequence"/>
</dbReference>
<dbReference type="PANTHER" id="PTHR43162">
    <property type="match status" value="1"/>
</dbReference>
<reference evidence="2 3" key="1">
    <citation type="submission" date="2018-05" db="EMBL/GenBank/DDBJ databases">
        <title>Pedobacter paludis sp. nov., isolated from wetland soil.</title>
        <authorList>
            <person name="Zhang Y."/>
            <person name="Wang G."/>
        </authorList>
    </citation>
    <scope>NUCLEOTIDE SEQUENCE [LARGE SCALE GENOMIC DNA]</scope>
    <source>
        <strain evidence="2 3">KCTC22721</strain>
    </source>
</reference>
<accession>A0A317EHL0</accession>
<evidence type="ECO:0000259" key="1">
    <source>
        <dbReference type="Pfam" id="PF13460"/>
    </source>
</evidence>
<dbReference type="Pfam" id="PF13460">
    <property type="entry name" value="NAD_binding_10"/>
    <property type="match status" value="1"/>
</dbReference>
<protein>
    <submittedName>
        <fullName evidence="2">NmrA family transcriptional regulator</fullName>
    </submittedName>
</protein>
<dbReference type="InterPro" id="IPR036291">
    <property type="entry name" value="NAD(P)-bd_dom_sf"/>
</dbReference>
<sequence>MENTKNETGTILVLGANGKTGRRISSLLKGKGMDVRSGSRHAEPKFDWVDDSTWPGAVENIISIYISYQPDLAVPRAIKDIESFVEMAKKTGVKKLVLLSGRGEKEAEQAEQVVVNSGLEWTILRASWFNQNFSEGYLLDPILAGYVALPAGEVKEPFIDVDDIADVAVAALTESGHVNRLYELTGPRLLSFNEAVNEIAIATDRKIHYEKLSLEAYKEMLAVYEIPKDQIDLIGHLFSEVLDGRNASIADGVFEALGRPAKDFSEFAQSLNDSGIWTEVPDSAI</sequence>
<feature type="domain" description="NAD(P)-binding" evidence="1">
    <location>
        <begin position="15"/>
        <end position="174"/>
    </location>
</feature>
<dbReference type="InterPro" id="IPR016040">
    <property type="entry name" value="NAD(P)-bd_dom"/>
</dbReference>
<dbReference type="EMBL" id="QGNZ01000004">
    <property type="protein sequence ID" value="PWS26142.1"/>
    <property type="molecule type" value="Genomic_DNA"/>
</dbReference>
<dbReference type="Gene3D" id="3.90.25.10">
    <property type="entry name" value="UDP-galactose 4-epimerase, domain 1"/>
    <property type="match status" value="1"/>
</dbReference>
<organism evidence="2 3">
    <name type="scientific">Pedobacter yonginense</name>
    <dbReference type="NCBI Taxonomy" id="651869"/>
    <lineage>
        <taxon>Bacteria</taxon>
        <taxon>Pseudomonadati</taxon>
        <taxon>Bacteroidota</taxon>
        <taxon>Sphingobacteriia</taxon>
        <taxon>Sphingobacteriales</taxon>
        <taxon>Sphingobacteriaceae</taxon>
        <taxon>Pedobacter</taxon>
    </lineage>
</organism>
<dbReference type="AlphaFoldDB" id="A0A317EHL0"/>
<comment type="caution">
    <text evidence="2">The sequence shown here is derived from an EMBL/GenBank/DDBJ whole genome shotgun (WGS) entry which is preliminary data.</text>
</comment>
<dbReference type="InterPro" id="IPR051604">
    <property type="entry name" value="Ergot_Alk_Oxidoreductase"/>
</dbReference>
<evidence type="ECO:0000313" key="3">
    <source>
        <dbReference type="Proteomes" id="UP000245379"/>
    </source>
</evidence>
<dbReference type="SUPFAM" id="SSF51735">
    <property type="entry name" value="NAD(P)-binding Rossmann-fold domains"/>
    <property type="match status" value="1"/>
</dbReference>
<dbReference type="PANTHER" id="PTHR43162:SF1">
    <property type="entry name" value="PRESTALK A DIFFERENTIATION PROTEIN A"/>
    <property type="match status" value="1"/>
</dbReference>
<dbReference type="OrthoDB" id="9780595at2"/>
<dbReference type="Gene3D" id="3.40.50.720">
    <property type="entry name" value="NAD(P)-binding Rossmann-like Domain"/>
    <property type="match status" value="1"/>
</dbReference>
<keyword evidence="3" id="KW-1185">Reference proteome</keyword>